<dbReference type="AlphaFoldDB" id="A0A2U3AKM5"/>
<evidence type="ECO:0000313" key="2">
    <source>
        <dbReference type="Proteomes" id="UP000245938"/>
    </source>
</evidence>
<dbReference type="Proteomes" id="UP000245938">
    <property type="component" value="Unassembled WGS sequence"/>
</dbReference>
<dbReference type="RefSeq" id="WP_109306290.1">
    <property type="nucleotide sequence ID" value="NZ_BJUF01000023.1"/>
</dbReference>
<name>A0A2U3AKM5_9BACL</name>
<keyword evidence="2" id="KW-1185">Reference proteome</keyword>
<dbReference type="EMBL" id="QFVR01000012">
    <property type="protein sequence ID" value="PWI25064.1"/>
    <property type="molecule type" value="Genomic_DNA"/>
</dbReference>
<comment type="caution">
    <text evidence="1">The sequence shown here is derived from an EMBL/GenBank/DDBJ whole genome shotgun (WGS) entry which is preliminary data.</text>
</comment>
<evidence type="ECO:0008006" key="3">
    <source>
        <dbReference type="Google" id="ProtNLM"/>
    </source>
</evidence>
<protein>
    <recommendedName>
        <fullName evidence="3">Bacterial transcription activator effector binding domain-containing protein</fullName>
    </recommendedName>
</protein>
<reference evidence="1 2" key="1">
    <citation type="submission" date="2018-05" db="EMBL/GenBank/DDBJ databases">
        <title>Kurthia sibirica genome sequence.</title>
        <authorList>
            <person name="Maclea K.S."/>
            <person name="Goen A.E."/>
        </authorList>
    </citation>
    <scope>NUCLEOTIDE SEQUENCE [LARGE SCALE GENOMIC DNA]</scope>
    <source>
        <strain evidence="1 2">ATCC 49154</strain>
    </source>
</reference>
<evidence type="ECO:0000313" key="1">
    <source>
        <dbReference type="EMBL" id="PWI25064.1"/>
    </source>
</evidence>
<accession>A0A2U3AKM5</accession>
<dbReference type="InterPro" id="IPR011256">
    <property type="entry name" value="Reg_factor_effector_dom_sf"/>
</dbReference>
<dbReference type="OrthoDB" id="2456460at2"/>
<sequence length="143" mass="16268">MYVRIENHHGFIIKGFRSQIVGLEDFSRARKKLLNSLDKININPRVTYGVILSPQSDMLTVEAYIAGIIGNSSMTLNGMQEVLISSGRYVIASMGNETYDVFELLTSLRDAAFFRFRQAPIVEKYIRNTETGECDIELWVPIE</sequence>
<organism evidence="1 2">
    <name type="scientific">Kurthia sibirica</name>
    <dbReference type="NCBI Taxonomy" id="202750"/>
    <lineage>
        <taxon>Bacteria</taxon>
        <taxon>Bacillati</taxon>
        <taxon>Bacillota</taxon>
        <taxon>Bacilli</taxon>
        <taxon>Bacillales</taxon>
        <taxon>Caryophanaceae</taxon>
        <taxon>Kurthia</taxon>
    </lineage>
</organism>
<proteinExistence type="predicted"/>
<dbReference type="Gene3D" id="3.20.80.10">
    <property type="entry name" value="Regulatory factor, effector binding domain"/>
    <property type="match status" value="1"/>
</dbReference>
<gene>
    <name evidence="1" type="ORF">DEX24_09975</name>
</gene>
<dbReference type="SUPFAM" id="SSF55136">
    <property type="entry name" value="Probable bacterial effector-binding domain"/>
    <property type="match status" value="1"/>
</dbReference>